<dbReference type="EMBL" id="UGQM01000001">
    <property type="protein sequence ID" value="STZ42019.1"/>
    <property type="molecule type" value="Genomic_DNA"/>
</dbReference>
<evidence type="ECO:0000313" key="3">
    <source>
        <dbReference type="EMBL" id="STZ42019.1"/>
    </source>
</evidence>
<dbReference type="Pfam" id="PF18970">
    <property type="entry name" value="DUF5709"/>
    <property type="match status" value="1"/>
</dbReference>
<feature type="domain" description="DUF5709" evidence="2">
    <location>
        <begin position="139"/>
        <end position="187"/>
    </location>
</feature>
<dbReference type="InterPro" id="IPR043763">
    <property type="entry name" value="DUF5709"/>
</dbReference>
<evidence type="ECO:0000256" key="1">
    <source>
        <dbReference type="SAM" id="MobiDB-lite"/>
    </source>
</evidence>
<protein>
    <recommendedName>
        <fullName evidence="2">DUF5709 domain-containing protein</fullName>
    </recommendedName>
</protein>
<name>A0A378SGR2_9MYCO</name>
<gene>
    <name evidence="3" type="ORF">NCTC10742_01229</name>
</gene>
<reference evidence="3 4" key="1">
    <citation type="submission" date="2018-06" db="EMBL/GenBank/DDBJ databases">
        <authorList>
            <consortium name="Pathogen Informatics"/>
            <person name="Doyle S."/>
        </authorList>
    </citation>
    <scope>NUCLEOTIDE SEQUENCE [LARGE SCALE GENOMIC DNA]</scope>
    <source>
        <strain evidence="3 4">NCTC10742</strain>
    </source>
</reference>
<feature type="compositionally biased region" description="Basic and acidic residues" evidence="1">
    <location>
        <begin position="122"/>
        <end position="142"/>
    </location>
</feature>
<feature type="region of interest" description="Disordered" evidence="1">
    <location>
        <begin position="122"/>
        <end position="155"/>
    </location>
</feature>
<accession>A0A378SGR2</accession>
<evidence type="ECO:0000313" key="4">
    <source>
        <dbReference type="Proteomes" id="UP000254291"/>
    </source>
</evidence>
<feature type="region of interest" description="Disordered" evidence="1">
    <location>
        <begin position="40"/>
        <end position="108"/>
    </location>
</feature>
<dbReference type="Proteomes" id="UP000254291">
    <property type="component" value="Unassembled WGS sequence"/>
</dbReference>
<dbReference type="AlphaFoldDB" id="A0A378SGR2"/>
<organism evidence="3 4">
    <name type="scientific">Mycolicibacterium gilvum</name>
    <dbReference type="NCBI Taxonomy" id="1804"/>
    <lineage>
        <taxon>Bacteria</taxon>
        <taxon>Bacillati</taxon>
        <taxon>Actinomycetota</taxon>
        <taxon>Actinomycetes</taxon>
        <taxon>Mycobacteriales</taxon>
        <taxon>Mycobacteriaceae</taxon>
        <taxon>Mycolicibacterium</taxon>
    </lineage>
</organism>
<evidence type="ECO:0000259" key="2">
    <source>
        <dbReference type="Pfam" id="PF18970"/>
    </source>
</evidence>
<sequence>MAVADREEESLDSNLMPKDLWNRRWRAVRLQVSGKRPIHSALRGTGRMDDGMSTSDFAAAEGEYSVDDDNQLQPEDTLVDRGVDDVLDEGYSPPERAYERGHFADEEDPAARLNSLFDDAELQRSDDAEREAEFPEHREVGGRRAGRLVAPDQGFGPDIDAELIADDVGISGGAASAEEAAVHIVEDIVEDGD</sequence>
<proteinExistence type="predicted"/>